<accession>A0AAW0FJL6</accession>
<feature type="compositionally biased region" description="Acidic residues" evidence="1">
    <location>
        <begin position="436"/>
        <end position="463"/>
    </location>
</feature>
<gene>
    <name evidence="2" type="ORF">QCA50_017241</name>
</gene>
<proteinExistence type="predicted"/>
<dbReference type="AlphaFoldDB" id="A0AAW0FJL6"/>
<feature type="compositionally biased region" description="Polar residues" evidence="1">
    <location>
        <begin position="414"/>
        <end position="426"/>
    </location>
</feature>
<evidence type="ECO:0000256" key="1">
    <source>
        <dbReference type="SAM" id="MobiDB-lite"/>
    </source>
</evidence>
<feature type="region of interest" description="Disordered" evidence="1">
    <location>
        <begin position="68"/>
        <end position="87"/>
    </location>
</feature>
<sequence length="463" mass="52472">MESVYTNVDPTGSFCANIISKKGRNEVQIFPIDKTSSENIIVNALIKKFELSSDDRIRDITWVSAERTSKSDSKRGTKRSKSEEKIDTNDTNESINLIILIENGDLLVFSPFKDEVVDRISNETKLKALTGSLKQQSIVGMKEDNELLEINLSNNKTKTYKFKKSSEDIQTLKSIKYKGNGSTSTPESYNTFKTSSSKIFNIQTIASNEAEALMALTEDGIEIFNIDFETQHLEQKPIGLIKTDFHDSDASILFKNLFTKANEQLIGIWHDRNQPHFSIIDWLLKDIGERIIAIDYSEINDLEIDNNEDDQPNILLPDQVEVVNISFNELSKQLSDFTTKSSLSIWLKWLLTVQGGFISKQAEQHGNLKSLQSGLEKALQGRLQLLKSQADLRSNMHIDDDDDDDENQDDENQTFNESFANQTTLAEESIVYANGENDDFEENETFDAGDAELVEEEEEDDDQ</sequence>
<protein>
    <submittedName>
        <fullName evidence="2">Uncharacterized protein</fullName>
    </submittedName>
</protein>
<dbReference type="EMBL" id="JASBNA010000056">
    <property type="protein sequence ID" value="KAK7679739.1"/>
    <property type="molecule type" value="Genomic_DNA"/>
</dbReference>
<feature type="region of interest" description="Disordered" evidence="1">
    <location>
        <begin position="395"/>
        <end position="463"/>
    </location>
</feature>
<name>A0AAW0FJL6_9APHY</name>
<dbReference type="Proteomes" id="UP001385951">
    <property type="component" value="Unassembled WGS sequence"/>
</dbReference>
<organism evidence="2 3">
    <name type="scientific">Cerrena zonata</name>
    <dbReference type="NCBI Taxonomy" id="2478898"/>
    <lineage>
        <taxon>Eukaryota</taxon>
        <taxon>Fungi</taxon>
        <taxon>Dikarya</taxon>
        <taxon>Basidiomycota</taxon>
        <taxon>Agaricomycotina</taxon>
        <taxon>Agaricomycetes</taxon>
        <taxon>Polyporales</taxon>
        <taxon>Cerrenaceae</taxon>
        <taxon>Cerrena</taxon>
    </lineage>
</organism>
<keyword evidence="3" id="KW-1185">Reference proteome</keyword>
<feature type="compositionally biased region" description="Acidic residues" evidence="1">
    <location>
        <begin position="399"/>
        <end position="412"/>
    </location>
</feature>
<comment type="caution">
    <text evidence="2">The sequence shown here is derived from an EMBL/GenBank/DDBJ whole genome shotgun (WGS) entry which is preliminary data.</text>
</comment>
<evidence type="ECO:0000313" key="3">
    <source>
        <dbReference type="Proteomes" id="UP001385951"/>
    </source>
</evidence>
<reference evidence="2 3" key="1">
    <citation type="submission" date="2022-09" db="EMBL/GenBank/DDBJ databases">
        <authorList>
            <person name="Palmer J.M."/>
        </authorList>
    </citation>
    <scope>NUCLEOTIDE SEQUENCE [LARGE SCALE GENOMIC DNA]</scope>
    <source>
        <strain evidence="2 3">DSM 7382</strain>
    </source>
</reference>
<evidence type="ECO:0000313" key="2">
    <source>
        <dbReference type="EMBL" id="KAK7679739.1"/>
    </source>
</evidence>